<organism evidence="1 2">
    <name type="scientific">Candidatus Methanolliviera hydrocarbonicum</name>
    <dbReference type="NCBI Taxonomy" id="2491085"/>
    <lineage>
        <taxon>Archaea</taxon>
        <taxon>Methanobacteriati</taxon>
        <taxon>Methanobacteriota</taxon>
        <taxon>Candidatus Methanoliparia</taxon>
        <taxon>Candidatus Methanoliparales</taxon>
        <taxon>Candidatus Methanollivieraceae</taxon>
        <taxon>Candidatus Methanolliviera</taxon>
    </lineage>
</organism>
<dbReference type="Gene3D" id="3.40.50.450">
    <property type="match status" value="2"/>
</dbReference>
<proteinExistence type="predicted"/>
<dbReference type="SUPFAM" id="SSF52309">
    <property type="entry name" value="N-(deoxy)ribosyltransferase-like"/>
    <property type="match status" value="2"/>
</dbReference>
<dbReference type="InterPro" id="IPR051239">
    <property type="entry name" value="2'-dNMP_N-hydrolase"/>
</dbReference>
<gene>
    <name evidence="1" type="ORF">EF807_03910</name>
</gene>
<evidence type="ECO:0000313" key="2">
    <source>
        <dbReference type="Proteomes" id="UP000320766"/>
    </source>
</evidence>
<protein>
    <recommendedName>
        <fullName evidence="3">Nucleoside 2-deoxyribosyltransferase</fullName>
    </recommendedName>
</protein>
<dbReference type="AlphaFoldDB" id="A0A520KX49"/>
<sequence>MTKNCVYCSGPFYSPEETESMAELAAMLEGNGYQTFLPHRDGIEAYFLKAKDAQGFNQETELLTEEAIFALDVYQIIERCGSLVFNMNGRVPDEGSVFKTALAFATGKPLLIYKNDNRSTFHGNDNSMITGLSYTFSTISNLKEIPKELEEVAKKVASEGENPYAGENIPPSVRTVIDLGRKIWGFVEDTLVSHAKEEEYSTLIRKLAAMCKASFPAKQLDVADLDVTKKKVYCSGPLFCPEEMGVMSKIARIVEESGYETYLPHRDGVEAFVMNAVDSPIANAYIFKPFNIIVNKAVFAFDIYQIVDKCDTFVFNMNGRVPDEGGVVETAVAFAAGKPIVIYKNDQRTAFNGKDCPVVIGTTFTFSTVDTIERIPKELENAAKKIASQGESSYRNNIPPLVLKTVGFGYWVQKMLNLIQPLKPKNVLLERKA</sequence>
<evidence type="ECO:0008006" key="3">
    <source>
        <dbReference type="Google" id="ProtNLM"/>
    </source>
</evidence>
<dbReference type="PANTHER" id="PTHR15364:SF0">
    <property type="entry name" value="2'-DEOXYNUCLEOSIDE 5'-PHOSPHATE N-HYDROLASE 1"/>
    <property type="match status" value="1"/>
</dbReference>
<evidence type="ECO:0000313" key="1">
    <source>
        <dbReference type="EMBL" id="RZN69957.1"/>
    </source>
</evidence>
<name>A0A520KX49_9EURY</name>
<dbReference type="EMBL" id="RXIL01000064">
    <property type="protein sequence ID" value="RZN69957.1"/>
    <property type="molecule type" value="Genomic_DNA"/>
</dbReference>
<dbReference type="PANTHER" id="PTHR15364">
    <property type="entry name" value="2'-DEOXYNUCLEOSIDE 5'-PHOSPHATE N-HYDROLASE 1"/>
    <property type="match status" value="1"/>
</dbReference>
<dbReference type="Proteomes" id="UP000320766">
    <property type="component" value="Unassembled WGS sequence"/>
</dbReference>
<dbReference type="Pfam" id="PF05014">
    <property type="entry name" value="Nuc_deoxyrib_tr"/>
    <property type="match status" value="2"/>
</dbReference>
<reference evidence="1 2" key="1">
    <citation type="journal article" date="2019" name="Nat. Microbiol.">
        <title>Wide diversity of methane and short-chain alkane metabolisms in uncultured archaea.</title>
        <authorList>
            <person name="Borrel G."/>
            <person name="Adam P.S."/>
            <person name="McKay L.J."/>
            <person name="Chen L.X."/>
            <person name="Sierra-Garcia I.N."/>
            <person name="Sieber C.M."/>
            <person name="Letourneur Q."/>
            <person name="Ghozlane A."/>
            <person name="Andersen G.L."/>
            <person name="Li W.J."/>
            <person name="Hallam S.J."/>
            <person name="Muyzer G."/>
            <person name="de Oliveira V.M."/>
            <person name="Inskeep W.P."/>
            <person name="Banfield J.F."/>
            <person name="Gribaldo S."/>
        </authorList>
    </citation>
    <scope>NUCLEOTIDE SEQUENCE [LARGE SCALE GENOMIC DNA]</scope>
    <source>
        <strain evidence="1">NM1b</strain>
    </source>
</reference>
<comment type="caution">
    <text evidence="1">The sequence shown here is derived from an EMBL/GenBank/DDBJ whole genome shotgun (WGS) entry which is preliminary data.</text>
</comment>
<dbReference type="InterPro" id="IPR007710">
    <property type="entry name" value="Nucleoside_deoxyribTrfase"/>
</dbReference>
<dbReference type="GO" id="GO:0070694">
    <property type="term" value="F:5-hydroxymethyl-dUMP N-hydrolase activity"/>
    <property type="evidence" value="ECO:0007669"/>
    <property type="project" value="TreeGrafter"/>
</dbReference>
<dbReference type="GO" id="GO:0009159">
    <property type="term" value="P:deoxyribonucleoside monophosphate catabolic process"/>
    <property type="evidence" value="ECO:0007669"/>
    <property type="project" value="TreeGrafter"/>
</dbReference>
<accession>A0A520KX49</accession>